<dbReference type="GO" id="GO:0032259">
    <property type="term" value="P:methylation"/>
    <property type="evidence" value="ECO:0007669"/>
    <property type="project" value="UniProtKB-KW"/>
</dbReference>
<protein>
    <submittedName>
        <fullName evidence="3">Methyltransferase domain-containing protein</fullName>
    </submittedName>
</protein>
<dbReference type="GO" id="GO:0008168">
    <property type="term" value="F:methyltransferase activity"/>
    <property type="evidence" value="ECO:0007669"/>
    <property type="project" value="UniProtKB-KW"/>
</dbReference>
<evidence type="ECO:0000259" key="2">
    <source>
        <dbReference type="Pfam" id="PF08241"/>
    </source>
</evidence>
<dbReference type="PANTHER" id="PTHR44068:SF11">
    <property type="entry name" value="GERANYL DIPHOSPHATE 2-C-METHYLTRANSFERASE"/>
    <property type="match status" value="1"/>
</dbReference>
<comment type="caution">
    <text evidence="3">The sequence shown here is derived from an EMBL/GenBank/DDBJ whole genome shotgun (WGS) entry which is preliminary data.</text>
</comment>
<name>A0ABU0ZNA2_9ACTN</name>
<dbReference type="SUPFAM" id="SSF53335">
    <property type="entry name" value="S-adenosyl-L-methionine-dependent methyltransferases"/>
    <property type="match status" value="1"/>
</dbReference>
<dbReference type="EMBL" id="JAVHUY010000022">
    <property type="protein sequence ID" value="MDQ7907417.1"/>
    <property type="molecule type" value="Genomic_DNA"/>
</dbReference>
<feature type="domain" description="Methyltransferase type 11" evidence="2">
    <location>
        <begin position="77"/>
        <end position="177"/>
    </location>
</feature>
<organism evidence="3 4">
    <name type="scientific">Phytohabitans maris</name>
    <dbReference type="NCBI Taxonomy" id="3071409"/>
    <lineage>
        <taxon>Bacteria</taxon>
        <taxon>Bacillati</taxon>
        <taxon>Actinomycetota</taxon>
        <taxon>Actinomycetes</taxon>
        <taxon>Micromonosporales</taxon>
        <taxon>Micromonosporaceae</taxon>
    </lineage>
</organism>
<dbReference type="InterPro" id="IPR050447">
    <property type="entry name" value="Erg6_SMT_methyltransf"/>
</dbReference>
<evidence type="ECO:0000313" key="4">
    <source>
        <dbReference type="Proteomes" id="UP001230908"/>
    </source>
</evidence>
<sequence>MPTGETSGGHVVADPTQYSGGNVEWSPAFLGNFLNLGYWVDAPRTGPLTAADRIKASENLYRLVARALPVHPDDRLLEVGCGRGAGTHVVYTEFGPAELVATDVLRAQVSLAEEHNKDLLEKAGGQLGFAVGSATDMPFPDGRFDGLYSVEAIEHVADVGAFAAESARVLRAGGRLSVTTFFARSVEAGPKLAELIPTFAAGHDKATTTDEVRAALEGAGFADIVMQSIGEHVWQRFDDWLGLNGYDDHWARNCLKAYTAGLYDYYAISATRA</sequence>
<dbReference type="PANTHER" id="PTHR44068">
    <property type="entry name" value="ZGC:194242"/>
    <property type="match status" value="1"/>
</dbReference>
<dbReference type="CDD" id="cd02440">
    <property type="entry name" value="AdoMet_MTases"/>
    <property type="match status" value="1"/>
</dbReference>
<evidence type="ECO:0000313" key="3">
    <source>
        <dbReference type="EMBL" id="MDQ7907417.1"/>
    </source>
</evidence>
<evidence type="ECO:0000256" key="1">
    <source>
        <dbReference type="ARBA" id="ARBA00022679"/>
    </source>
</evidence>
<keyword evidence="1" id="KW-0808">Transferase</keyword>
<dbReference type="Gene3D" id="3.40.50.150">
    <property type="entry name" value="Vaccinia Virus protein VP39"/>
    <property type="match status" value="1"/>
</dbReference>
<dbReference type="InterPro" id="IPR029063">
    <property type="entry name" value="SAM-dependent_MTases_sf"/>
</dbReference>
<reference evidence="3 4" key="1">
    <citation type="submission" date="2023-08" db="EMBL/GenBank/DDBJ databases">
        <title>Phytohabitans sansha sp. nov., isolated from marine sediment.</title>
        <authorList>
            <person name="Zhao Y."/>
            <person name="Yi K."/>
        </authorList>
    </citation>
    <scope>NUCLEOTIDE SEQUENCE [LARGE SCALE GENOMIC DNA]</scope>
    <source>
        <strain evidence="3 4">ZYX-F-186</strain>
    </source>
</reference>
<proteinExistence type="predicted"/>
<accession>A0ABU0ZNA2</accession>
<dbReference type="Pfam" id="PF08241">
    <property type="entry name" value="Methyltransf_11"/>
    <property type="match status" value="1"/>
</dbReference>
<keyword evidence="4" id="KW-1185">Reference proteome</keyword>
<dbReference type="RefSeq" id="WP_308714695.1">
    <property type="nucleotide sequence ID" value="NZ_JAVHUY010000022.1"/>
</dbReference>
<keyword evidence="3" id="KW-0489">Methyltransferase</keyword>
<dbReference type="Proteomes" id="UP001230908">
    <property type="component" value="Unassembled WGS sequence"/>
</dbReference>
<gene>
    <name evidence="3" type="ORF">RB614_23140</name>
</gene>
<dbReference type="InterPro" id="IPR013216">
    <property type="entry name" value="Methyltransf_11"/>
</dbReference>